<dbReference type="AlphaFoldDB" id="A0A382WED9"/>
<feature type="non-terminal residue" evidence="1">
    <location>
        <position position="218"/>
    </location>
</feature>
<dbReference type="EMBL" id="UINC01159134">
    <property type="protein sequence ID" value="SVD57059.1"/>
    <property type="molecule type" value="Genomic_DNA"/>
</dbReference>
<evidence type="ECO:0000313" key="1">
    <source>
        <dbReference type="EMBL" id="SVD57059.1"/>
    </source>
</evidence>
<protein>
    <submittedName>
        <fullName evidence="1">Uncharacterized protein</fullName>
    </submittedName>
</protein>
<accession>A0A382WED9</accession>
<proteinExistence type="predicted"/>
<name>A0A382WED9_9ZZZZ</name>
<gene>
    <name evidence="1" type="ORF">METZ01_LOCUS409913</name>
</gene>
<organism evidence="1">
    <name type="scientific">marine metagenome</name>
    <dbReference type="NCBI Taxonomy" id="408172"/>
    <lineage>
        <taxon>unclassified sequences</taxon>
        <taxon>metagenomes</taxon>
        <taxon>ecological metagenomes</taxon>
    </lineage>
</organism>
<sequence>MAAFAMQTALSRPGSTDESTWTAPPAMAQLQRDPTLIPKGKGKLFVPAMSVPLGNEPNYTVFQDGRRITSAMPGRGVLLDPGAYEIRFGSGAILQLMRKKAHIIESHTTMMKPDWAALVIDVIDASRTSVNESYELFNAEDDETYGPGFGIEEERGERVRTWLLKPGTYHVVRLGESVTTIRKFSVLLSPGTLTQRNLVVDSGSGSSGDFIGFYPRKE</sequence>
<reference evidence="1" key="1">
    <citation type="submission" date="2018-05" db="EMBL/GenBank/DDBJ databases">
        <authorList>
            <person name="Lanie J.A."/>
            <person name="Ng W.-L."/>
            <person name="Kazmierczak K.M."/>
            <person name="Andrzejewski T.M."/>
            <person name="Davidsen T.M."/>
            <person name="Wayne K.J."/>
            <person name="Tettelin H."/>
            <person name="Glass J.I."/>
            <person name="Rusch D."/>
            <person name="Podicherti R."/>
            <person name="Tsui H.-C.T."/>
            <person name="Winkler M.E."/>
        </authorList>
    </citation>
    <scope>NUCLEOTIDE SEQUENCE</scope>
</reference>